<dbReference type="AlphaFoldDB" id="A0A154L2G8"/>
<dbReference type="EMBL" id="LPVY01000021">
    <property type="protein sequence ID" value="KZB62249.1"/>
    <property type="molecule type" value="Genomic_DNA"/>
</dbReference>
<name>A0A154L2G8_9PROT</name>
<dbReference type="InterPro" id="IPR050176">
    <property type="entry name" value="LTTR"/>
</dbReference>
<dbReference type="RefSeq" id="WP_062952825.1">
    <property type="nucleotide sequence ID" value="NZ_LPVY01000021.1"/>
</dbReference>
<dbReference type="InterPro" id="IPR005119">
    <property type="entry name" value="LysR_subst-bd"/>
</dbReference>
<evidence type="ECO:0000256" key="1">
    <source>
        <dbReference type="ARBA" id="ARBA00009437"/>
    </source>
</evidence>
<dbReference type="InterPro" id="IPR036388">
    <property type="entry name" value="WH-like_DNA-bd_sf"/>
</dbReference>
<dbReference type="Gene3D" id="1.10.10.10">
    <property type="entry name" value="Winged helix-like DNA-binding domain superfamily/Winged helix DNA-binding domain"/>
    <property type="match status" value="1"/>
</dbReference>
<dbReference type="SUPFAM" id="SSF53850">
    <property type="entry name" value="Periplasmic binding protein-like II"/>
    <property type="match status" value="1"/>
</dbReference>
<dbReference type="GO" id="GO:0003677">
    <property type="term" value="F:DNA binding"/>
    <property type="evidence" value="ECO:0007669"/>
    <property type="project" value="UniProtKB-KW"/>
</dbReference>
<evidence type="ECO:0000313" key="7">
    <source>
        <dbReference type="Proteomes" id="UP000076335"/>
    </source>
</evidence>
<keyword evidence="2" id="KW-0805">Transcription regulation</keyword>
<keyword evidence="3" id="KW-0238">DNA-binding</keyword>
<dbReference type="GO" id="GO:0003700">
    <property type="term" value="F:DNA-binding transcription factor activity"/>
    <property type="evidence" value="ECO:0007669"/>
    <property type="project" value="InterPro"/>
</dbReference>
<dbReference type="PRINTS" id="PR00039">
    <property type="entry name" value="HTHLYSR"/>
</dbReference>
<dbReference type="PANTHER" id="PTHR30579">
    <property type="entry name" value="TRANSCRIPTIONAL REGULATOR"/>
    <property type="match status" value="1"/>
</dbReference>
<keyword evidence="4" id="KW-0804">Transcription</keyword>
<dbReference type="Pfam" id="PF00126">
    <property type="entry name" value="HTH_1"/>
    <property type="match status" value="1"/>
</dbReference>
<dbReference type="Proteomes" id="UP000076335">
    <property type="component" value="Unassembled WGS sequence"/>
</dbReference>
<accession>A0A154L2G8</accession>
<dbReference type="PANTHER" id="PTHR30579:SF3">
    <property type="entry name" value="TRANSCRIPTIONAL REGULATORY PROTEIN"/>
    <property type="match status" value="1"/>
</dbReference>
<comment type="similarity">
    <text evidence="1">Belongs to the LysR transcriptional regulatory family.</text>
</comment>
<evidence type="ECO:0000256" key="2">
    <source>
        <dbReference type="ARBA" id="ARBA00023015"/>
    </source>
</evidence>
<dbReference type="PROSITE" id="PS50931">
    <property type="entry name" value="HTH_LYSR"/>
    <property type="match status" value="1"/>
</dbReference>
<dbReference type="SUPFAM" id="SSF46785">
    <property type="entry name" value="Winged helix' DNA-binding domain"/>
    <property type="match status" value="1"/>
</dbReference>
<evidence type="ECO:0000256" key="3">
    <source>
        <dbReference type="ARBA" id="ARBA00023125"/>
    </source>
</evidence>
<dbReference type="InterPro" id="IPR036390">
    <property type="entry name" value="WH_DNA-bd_sf"/>
</dbReference>
<reference evidence="6 7" key="1">
    <citation type="submission" date="2015-12" db="EMBL/GenBank/DDBJ databases">
        <title>Genome sequence of Thalassospira lucentensis MCCC 1A02072.</title>
        <authorList>
            <person name="Lu L."/>
            <person name="Lai Q."/>
            <person name="Shao Z."/>
            <person name="Qian P."/>
        </authorList>
    </citation>
    <scope>NUCLEOTIDE SEQUENCE [LARGE SCALE GENOMIC DNA]</scope>
    <source>
        <strain evidence="6 7">MCCC 1A02072</strain>
    </source>
</reference>
<evidence type="ECO:0000313" key="6">
    <source>
        <dbReference type="EMBL" id="KZB62249.1"/>
    </source>
</evidence>
<dbReference type="InterPro" id="IPR000847">
    <property type="entry name" value="LysR_HTH_N"/>
</dbReference>
<dbReference type="Pfam" id="PF03466">
    <property type="entry name" value="LysR_substrate"/>
    <property type="match status" value="1"/>
</dbReference>
<feature type="domain" description="HTH lysR-type" evidence="5">
    <location>
        <begin position="23"/>
        <end position="80"/>
    </location>
</feature>
<organism evidence="6 7">
    <name type="scientific">Thalassospira lucentensis</name>
    <dbReference type="NCBI Taxonomy" id="168935"/>
    <lineage>
        <taxon>Bacteria</taxon>
        <taxon>Pseudomonadati</taxon>
        <taxon>Pseudomonadota</taxon>
        <taxon>Alphaproteobacteria</taxon>
        <taxon>Rhodospirillales</taxon>
        <taxon>Thalassospiraceae</taxon>
        <taxon>Thalassospira</taxon>
    </lineage>
</organism>
<proteinExistence type="inferred from homology"/>
<sequence length="325" mass="36135">MIRYSILYRAPPSAEAPMTTKKPDWDHIRVFLALARTGSLRAASQELGVSQPTLGRHLSALEDVVGVVLFDRLPEGLRMTEAGRDLRPRAEAMEEAAFAFHRQGDAISGIRDRQVRLTASAWSALFLAGQINSKPDGLYLEIRQSDDTQLLTKREADFAVRHGLPLTGDFITKRLGTISCAIYATERLAYDMRGMGPDRVFSDAPWICFSEEFDLYESQRWLLAHIDGNKPLFRAGNTAMLQNALRTGIGAGILPCFLGDHDPALARVSRPIETLDSDIWLIVHRDLRAAEGIKQATNWVADIYKRRVMQLSGARASGGEGMELK</sequence>
<dbReference type="Gene3D" id="3.40.190.290">
    <property type="match status" value="1"/>
</dbReference>
<gene>
    <name evidence="6" type="ORF">AUP42_04685</name>
</gene>
<evidence type="ECO:0000259" key="5">
    <source>
        <dbReference type="PROSITE" id="PS50931"/>
    </source>
</evidence>
<protein>
    <recommendedName>
        <fullName evidence="5">HTH lysR-type domain-containing protein</fullName>
    </recommendedName>
</protein>
<dbReference type="OrthoDB" id="7333438at2"/>
<evidence type="ECO:0000256" key="4">
    <source>
        <dbReference type="ARBA" id="ARBA00023163"/>
    </source>
</evidence>
<comment type="caution">
    <text evidence="6">The sequence shown here is derived from an EMBL/GenBank/DDBJ whole genome shotgun (WGS) entry which is preliminary data.</text>
</comment>